<reference evidence="2 3" key="1">
    <citation type="journal article" date="2016" name="Proc. Natl. Acad. Sci. U.S.A.">
        <title>Comparative genomics of biotechnologically important yeasts.</title>
        <authorList>
            <person name="Riley R."/>
            <person name="Haridas S."/>
            <person name="Wolfe K.H."/>
            <person name="Lopes M.R."/>
            <person name="Hittinger C.T."/>
            <person name="Goeker M."/>
            <person name="Salamov A.A."/>
            <person name="Wisecaver J.H."/>
            <person name="Long T.M."/>
            <person name="Calvey C.H."/>
            <person name="Aerts A.L."/>
            <person name="Barry K.W."/>
            <person name="Choi C."/>
            <person name="Clum A."/>
            <person name="Coughlan A.Y."/>
            <person name="Deshpande S."/>
            <person name="Douglass A.P."/>
            <person name="Hanson S.J."/>
            <person name="Klenk H.-P."/>
            <person name="LaButti K.M."/>
            <person name="Lapidus A."/>
            <person name="Lindquist E.A."/>
            <person name="Lipzen A.M."/>
            <person name="Meier-Kolthoff J.P."/>
            <person name="Ohm R.A."/>
            <person name="Otillar R.P."/>
            <person name="Pangilinan J.L."/>
            <person name="Peng Y."/>
            <person name="Rokas A."/>
            <person name="Rosa C.A."/>
            <person name="Scheuner C."/>
            <person name="Sibirny A.A."/>
            <person name="Slot J.C."/>
            <person name="Stielow J.B."/>
            <person name="Sun H."/>
            <person name="Kurtzman C.P."/>
            <person name="Blackwell M."/>
            <person name="Grigoriev I.V."/>
            <person name="Jeffries T.W."/>
        </authorList>
    </citation>
    <scope>NUCLEOTIDE SEQUENCE [LARGE SCALE GENOMIC DNA]</scope>
    <source>
        <strain evidence="3">ATCC 58044 / CBS 1984 / NCYC 433 / NRRL Y-366-8</strain>
    </source>
</reference>
<evidence type="ECO:0000313" key="2">
    <source>
        <dbReference type="EMBL" id="ODQ60280.1"/>
    </source>
</evidence>
<accession>A0A1E3P4S4</accession>
<feature type="domain" description="Sm" evidence="1">
    <location>
        <begin position="3"/>
        <end position="78"/>
    </location>
</feature>
<dbReference type="InterPro" id="IPR034110">
    <property type="entry name" value="LSMD1_Sm"/>
</dbReference>
<protein>
    <recommendedName>
        <fullName evidence="1">Sm domain-containing protein</fullName>
    </recommendedName>
</protein>
<dbReference type="SUPFAM" id="SSF50182">
    <property type="entry name" value="Sm-like ribonucleoproteins"/>
    <property type="match status" value="1"/>
</dbReference>
<dbReference type="RefSeq" id="XP_019039487.1">
    <property type="nucleotide sequence ID" value="XM_019186369.1"/>
</dbReference>
<dbReference type="SMART" id="SM00651">
    <property type="entry name" value="Sm"/>
    <property type="match status" value="1"/>
</dbReference>
<dbReference type="GeneID" id="30203615"/>
<gene>
    <name evidence="2" type="ORF">WICANDRAFT_92568</name>
</gene>
<dbReference type="InterPro" id="IPR001163">
    <property type="entry name" value="Sm_dom_euk/arc"/>
</dbReference>
<evidence type="ECO:0000313" key="3">
    <source>
        <dbReference type="Proteomes" id="UP000094112"/>
    </source>
</evidence>
<dbReference type="PROSITE" id="PS52002">
    <property type="entry name" value="SM"/>
    <property type="match status" value="1"/>
</dbReference>
<proteinExistence type="predicted"/>
<dbReference type="OrthoDB" id="368909at2759"/>
<dbReference type="GO" id="GO:0003723">
    <property type="term" value="F:RNA binding"/>
    <property type="evidence" value="ECO:0007669"/>
    <property type="project" value="InterPro"/>
</dbReference>
<organism evidence="2 3">
    <name type="scientific">Wickerhamomyces anomalus (strain ATCC 58044 / CBS 1984 / NCYC 433 / NRRL Y-366-8)</name>
    <name type="common">Yeast</name>
    <name type="synonym">Hansenula anomala</name>
    <dbReference type="NCBI Taxonomy" id="683960"/>
    <lineage>
        <taxon>Eukaryota</taxon>
        <taxon>Fungi</taxon>
        <taxon>Dikarya</taxon>
        <taxon>Ascomycota</taxon>
        <taxon>Saccharomycotina</taxon>
        <taxon>Saccharomycetes</taxon>
        <taxon>Phaffomycetales</taxon>
        <taxon>Wickerhamomycetaceae</taxon>
        <taxon>Wickerhamomyces</taxon>
    </lineage>
</organism>
<dbReference type="AlphaFoldDB" id="A0A1E3P4S4"/>
<name>A0A1E3P4S4_WICAA</name>
<dbReference type="Gene3D" id="2.30.30.100">
    <property type="match status" value="1"/>
</dbReference>
<dbReference type="GO" id="GO:0031417">
    <property type="term" value="C:NatC complex"/>
    <property type="evidence" value="ECO:0007669"/>
    <property type="project" value="InterPro"/>
</dbReference>
<sequence>MSLDILAPGDLIGTELKIKIKDQRELVGILLALDNKPNLLINNVIEYSFQQGNLNKRELGLVSVPFDSITTVKINNSDLDKTIKWKSNLI</sequence>
<dbReference type="Pfam" id="PF01423">
    <property type="entry name" value="LSM"/>
    <property type="match status" value="1"/>
</dbReference>
<dbReference type="InterPro" id="IPR047575">
    <property type="entry name" value="Sm"/>
</dbReference>
<dbReference type="EMBL" id="KV454210">
    <property type="protein sequence ID" value="ODQ60280.1"/>
    <property type="molecule type" value="Genomic_DNA"/>
</dbReference>
<dbReference type="Proteomes" id="UP000094112">
    <property type="component" value="Unassembled WGS sequence"/>
</dbReference>
<dbReference type="InterPro" id="IPR010920">
    <property type="entry name" value="LSM_dom_sf"/>
</dbReference>
<keyword evidence="3" id="KW-1185">Reference proteome</keyword>
<dbReference type="CDD" id="cd06168">
    <property type="entry name" value="LSMD1"/>
    <property type="match status" value="1"/>
</dbReference>
<evidence type="ECO:0000259" key="1">
    <source>
        <dbReference type="PROSITE" id="PS52002"/>
    </source>
</evidence>